<dbReference type="InterPro" id="IPR036505">
    <property type="entry name" value="Amidase/PGRP_sf"/>
</dbReference>
<comment type="caution">
    <text evidence="6">The sequence shown here is derived from an EMBL/GenBank/DDBJ whole genome shotgun (WGS) entry which is preliminary data.</text>
</comment>
<dbReference type="SUPFAM" id="SSF55846">
    <property type="entry name" value="N-acetylmuramoyl-L-alanine amidase-like"/>
    <property type="match status" value="1"/>
</dbReference>
<dbReference type="EMBL" id="SPUH01000001">
    <property type="protein sequence ID" value="TKS54309.1"/>
    <property type="molecule type" value="Genomic_DNA"/>
</dbReference>
<dbReference type="GO" id="GO:0009254">
    <property type="term" value="P:peptidoglycan turnover"/>
    <property type="evidence" value="ECO:0007669"/>
    <property type="project" value="TreeGrafter"/>
</dbReference>
<evidence type="ECO:0000256" key="2">
    <source>
        <dbReference type="ARBA" id="ARBA00011901"/>
    </source>
</evidence>
<dbReference type="RefSeq" id="WP_134673688.1">
    <property type="nucleotide sequence ID" value="NZ_SPUH01000001.1"/>
</dbReference>
<feature type="domain" description="N-acetylmuramoyl-L-alanine amidase" evidence="5">
    <location>
        <begin position="16"/>
        <end position="160"/>
    </location>
</feature>
<keyword evidence="3" id="KW-0378">Hydrolase</keyword>
<dbReference type="Gene3D" id="3.40.80.10">
    <property type="entry name" value="Peptidoglycan recognition protein-like"/>
    <property type="match status" value="1"/>
</dbReference>
<organism evidence="6 7">
    <name type="scientific">Luteimonas yindakuii</name>
    <dbReference type="NCBI Taxonomy" id="2565782"/>
    <lineage>
        <taxon>Bacteria</taxon>
        <taxon>Pseudomonadati</taxon>
        <taxon>Pseudomonadota</taxon>
        <taxon>Gammaproteobacteria</taxon>
        <taxon>Lysobacterales</taxon>
        <taxon>Lysobacteraceae</taxon>
        <taxon>Luteimonas</taxon>
    </lineage>
</organism>
<gene>
    <name evidence="6" type="ORF">E4582_05710</name>
</gene>
<dbReference type="Proteomes" id="UP000298681">
    <property type="component" value="Unassembled WGS sequence"/>
</dbReference>
<reference evidence="6 7" key="1">
    <citation type="submission" date="2019-01" db="EMBL/GenBank/DDBJ databases">
        <authorList>
            <person name="Zhang S."/>
        </authorList>
    </citation>
    <scope>NUCLEOTIDE SEQUENCE [LARGE SCALE GENOMIC DNA]</scope>
    <source>
        <strain evidence="6 7">1626</strain>
    </source>
</reference>
<dbReference type="InterPro" id="IPR051206">
    <property type="entry name" value="NAMLAA_amidase_2"/>
</dbReference>
<dbReference type="CDD" id="cd06583">
    <property type="entry name" value="PGRP"/>
    <property type="match status" value="1"/>
</dbReference>
<dbReference type="EC" id="3.5.1.28" evidence="2"/>
<dbReference type="PANTHER" id="PTHR30417">
    <property type="entry name" value="N-ACETYLMURAMOYL-L-ALANINE AMIDASE AMID"/>
    <property type="match status" value="1"/>
</dbReference>
<dbReference type="AlphaFoldDB" id="A0A4Z1RJL2"/>
<evidence type="ECO:0000256" key="4">
    <source>
        <dbReference type="ARBA" id="ARBA00023316"/>
    </source>
</evidence>
<evidence type="ECO:0000313" key="6">
    <source>
        <dbReference type="EMBL" id="TKS54309.1"/>
    </source>
</evidence>
<dbReference type="GO" id="GO:0019867">
    <property type="term" value="C:outer membrane"/>
    <property type="evidence" value="ECO:0007669"/>
    <property type="project" value="TreeGrafter"/>
</dbReference>
<evidence type="ECO:0000256" key="1">
    <source>
        <dbReference type="ARBA" id="ARBA00001561"/>
    </source>
</evidence>
<dbReference type="Pfam" id="PF01510">
    <property type="entry name" value="Amidase_2"/>
    <property type="match status" value="1"/>
</dbReference>
<proteinExistence type="predicted"/>
<sequence>MSTPVPAIQIDHLPYVPRLQARDPAGIDLVVIHCTELPDMAMAREYGERVLYPEAGTGASGHWYVDRDGGITEYVPAERVAHHVRGWNPRSVGIELVNTGRYPHWYDSRHQAMTEPYTGAQIDALLALLDQLRATLPGLRLIAGHEDLDTDRVAASDDPARNVARKVDPGPLFPWSSVLAACGLERVLPASS</sequence>
<dbReference type="GO" id="GO:0009253">
    <property type="term" value="P:peptidoglycan catabolic process"/>
    <property type="evidence" value="ECO:0007669"/>
    <property type="project" value="InterPro"/>
</dbReference>
<dbReference type="PANTHER" id="PTHR30417:SF1">
    <property type="entry name" value="N-ACETYLMURAMOYL-L-ALANINE AMIDASE AMID"/>
    <property type="match status" value="1"/>
</dbReference>
<accession>A0A4Z1RJL2</accession>
<dbReference type="InterPro" id="IPR002502">
    <property type="entry name" value="Amidase_domain"/>
</dbReference>
<dbReference type="SMART" id="SM00644">
    <property type="entry name" value="Ami_2"/>
    <property type="match status" value="1"/>
</dbReference>
<protein>
    <recommendedName>
        <fullName evidence="2">N-acetylmuramoyl-L-alanine amidase</fullName>
        <ecNumber evidence="2">3.5.1.28</ecNumber>
    </recommendedName>
</protein>
<name>A0A4Z1RJL2_9GAMM</name>
<keyword evidence="4" id="KW-0961">Cell wall biogenesis/degradation</keyword>
<evidence type="ECO:0000313" key="7">
    <source>
        <dbReference type="Proteomes" id="UP000298681"/>
    </source>
</evidence>
<evidence type="ECO:0000256" key="3">
    <source>
        <dbReference type="ARBA" id="ARBA00022801"/>
    </source>
</evidence>
<dbReference type="GO" id="GO:0071555">
    <property type="term" value="P:cell wall organization"/>
    <property type="evidence" value="ECO:0007669"/>
    <property type="project" value="UniProtKB-KW"/>
</dbReference>
<keyword evidence="7" id="KW-1185">Reference proteome</keyword>
<comment type="catalytic activity">
    <reaction evidence="1">
        <text>Hydrolyzes the link between N-acetylmuramoyl residues and L-amino acid residues in certain cell-wall glycopeptides.</text>
        <dbReference type="EC" id="3.5.1.28"/>
    </reaction>
</comment>
<dbReference type="GO" id="GO:0008745">
    <property type="term" value="F:N-acetylmuramoyl-L-alanine amidase activity"/>
    <property type="evidence" value="ECO:0007669"/>
    <property type="project" value="UniProtKB-EC"/>
</dbReference>
<evidence type="ECO:0000259" key="5">
    <source>
        <dbReference type="SMART" id="SM00644"/>
    </source>
</evidence>